<proteinExistence type="predicted"/>
<organism evidence="2 3">
    <name type="scientific">Methylomagnum ishizawai</name>
    <dbReference type="NCBI Taxonomy" id="1760988"/>
    <lineage>
        <taxon>Bacteria</taxon>
        <taxon>Pseudomonadati</taxon>
        <taxon>Pseudomonadota</taxon>
        <taxon>Gammaproteobacteria</taxon>
        <taxon>Methylococcales</taxon>
        <taxon>Methylococcaceae</taxon>
        <taxon>Methylomagnum</taxon>
    </lineage>
</organism>
<feature type="transmembrane region" description="Helical" evidence="1">
    <location>
        <begin position="7"/>
        <end position="26"/>
    </location>
</feature>
<reference evidence="2 3" key="1">
    <citation type="submission" date="2016-12" db="EMBL/GenBank/DDBJ databases">
        <authorList>
            <person name="Song W.-J."/>
            <person name="Kurnit D.M."/>
        </authorList>
    </citation>
    <scope>NUCLEOTIDE SEQUENCE [LARGE SCALE GENOMIC DNA]</scope>
    <source>
        <strain evidence="2 3">175</strain>
    </source>
</reference>
<keyword evidence="1" id="KW-1133">Transmembrane helix</keyword>
<dbReference type="RefSeq" id="WP_085210675.1">
    <property type="nucleotide sequence ID" value="NZ_FXAM01000001.1"/>
</dbReference>
<accession>A0A1Y6D1G4</accession>
<evidence type="ECO:0000313" key="3">
    <source>
        <dbReference type="Proteomes" id="UP000192923"/>
    </source>
</evidence>
<protein>
    <submittedName>
        <fullName evidence="2">Uncharacterized protein</fullName>
    </submittedName>
</protein>
<sequence>MNIQKLVSFNFHFAVWLSILGGIAVINHPDFIVPDDDGMYGPLLNNFLVVIGYLVFSQLGLWYFRYLKGSRIEALIMAYTFFATAVGAKFYGMVNNLPVSDAFVMAMAYLAVSHGFYYAAGLMEAETRAAQAKHPGPDV</sequence>
<gene>
    <name evidence="2" type="ORF">SAMN02949497_1107</name>
</gene>
<dbReference type="Proteomes" id="UP000192923">
    <property type="component" value="Unassembled WGS sequence"/>
</dbReference>
<dbReference type="AlphaFoldDB" id="A0A1Y6D1G4"/>
<keyword evidence="1" id="KW-0472">Membrane</keyword>
<dbReference type="EMBL" id="FXAM01000001">
    <property type="protein sequence ID" value="SMF93815.1"/>
    <property type="molecule type" value="Genomic_DNA"/>
</dbReference>
<feature type="transmembrane region" description="Helical" evidence="1">
    <location>
        <begin position="76"/>
        <end position="94"/>
    </location>
</feature>
<feature type="transmembrane region" description="Helical" evidence="1">
    <location>
        <begin position="100"/>
        <end position="120"/>
    </location>
</feature>
<evidence type="ECO:0000313" key="2">
    <source>
        <dbReference type="EMBL" id="SMF93815.1"/>
    </source>
</evidence>
<keyword evidence="3" id="KW-1185">Reference proteome</keyword>
<evidence type="ECO:0000256" key="1">
    <source>
        <dbReference type="SAM" id="Phobius"/>
    </source>
</evidence>
<feature type="transmembrane region" description="Helical" evidence="1">
    <location>
        <begin position="46"/>
        <end position="64"/>
    </location>
</feature>
<name>A0A1Y6D1G4_9GAMM</name>
<dbReference type="OrthoDB" id="5572940at2"/>
<keyword evidence="1" id="KW-0812">Transmembrane</keyword>